<reference evidence="1" key="1">
    <citation type="journal article" date="2022" name="Int. J. Syst. Evol. Microbiol.">
        <title>Prevotella lacticifex sp. nov., isolated from the rumen of cows.</title>
        <authorList>
            <person name="Shinkai T."/>
            <person name="Ikeyama N."/>
            <person name="Kumagai M."/>
            <person name="Ohmori H."/>
            <person name="Sakamoto M."/>
            <person name="Ohkuma M."/>
            <person name="Mitsumori M."/>
        </authorList>
    </citation>
    <scope>NUCLEOTIDE SEQUENCE</scope>
    <source>
        <strain evidence="1">R5076</strain>
    </source>
</reference>
<dbReference type="GeneID" id="72467735"/>
<keyword evidence="2" id="KW-1185">Reference proteome</keyword>
<dbReference type="RefSeq" id="WP_223926458.1">
    <property type="nucleotide sequence ID" value="NZ_BPTU01000001.1"/>
</dbReference>
<dbReference type="Proteomes" id="UP000825483">
    <property type="component" value="Unassembled WGS sequence"/>
</dbReference>
<dbReference type="EMBL" id="BPUB01000003">
    <property type="protein sequence ID" value="GJG60300.1"/>
    <property type="molecule type" value="Genomic_DNA"/>
</dbReference>
<proteinExistence type="predicted"/>
<protein>
    <submittedName>
        <fullName evidence="1">Uncharacterized protein</fullName>
    </submittedName>
</protein>
<sequence>MGQACRRLDILLEPTHDQVLKRKEVLSKLGILESAQDVQLYSITGYPFCNTSRFTKYFYKPVQLRSAPDIVADITGIEQETDGLLEEILSVTK</sequence>
<dbReference type="AlphaFoldDB" id="A0A9R1CZR0"/>
<name>A0A9R1CZR0_9BACT</name>
<accession>A0A9R1CZR0</accession>
<comment type="caution">
    <text evidence="1">The sequence shown here is derived from an EMBL/GenBank/DDBJ whole genome shotgun (WGS) entry which is preliminary data.</text>
</comment>
<evidence type="ECO:0000313" key="2">
    <source>
        <dbReference type="Proteomes" id="UP000825483"/>
    </source>
</evidence>
<organism evidence="1 2">
    <name type="scientific">Prevotella lacticifex</name>
    <dbReference type="NCBI Taxonomy" id="2854755"/>
    <lineage>
        <taxon>Bacteria</taxon>
        <taxon>Pseudomonadati</taxon>
        <taxon>Bacteroidota</taxon>
        <taxon>Bacteroidia</taxon>
        <taxon>Bacteroidales</taxon>
        <taxon>Prevotellaceae</taxon>
        <taxon>Prevotella</taxon>
    </lineage>
</organism>
<evidence type="ECO:0000313" key="1">
    <source>
        <dbReference type="EMBL" id="GJG60300.1"/>
    </source>
</evidence>
<gene>
    <name evidence="1" type="ORF">PRLR5076_31510</name>
</gene>